<feature type="transmembrane region" description="Helical" evidence="2">
    <location>
        <begin position="165"/>
        <end position="183"/>
    </location>
</feature>
<feature type="transmembrane region" description="Helical" evidence="2">
    <location>
        <begin position="214"/>
        <end position="238"/>
    </location>
</feature>
<comment type="caution">
    <text evidence="3">The sequence shown here is derived from an EMBL/GenBank/DDBJ whole genome shotgun (WGS) entry which is preliminary data.</text>
</comment>
<evidence type="ECO:0008006" key="5">
    <source>
        <dbReference type="Google" id="ProtNLM"/>
    </source>
</evidence>
<feature type="transmembrane region" description="Helical" evidence="2">
    <location>
        <begin position="259"/>
        <end position="277"/>
    </location>
</feature>
<proteinExistence type="predicted"/>
<dbReference type="EMBL" id="BAAAZR010000027">
    <property type="protein sequence ID" value="GAA3828230.1"/>
    <property type="molecule type" value="Genomic_DNA"/>
</dbReference>
<organism evidence="3 4">
    <name type="scientific">Sphaerisporangium flaviroseum</name>
    <dbReference type="NCBI Taxonomy" id="509199"/>
    <lineage>
        <taxon>Bacteria</taxon>
        <taxon>Bacillati</taxon>
        <taxon>Actinomycetota</taxon>
        <taxon>Actinomycetes</taxon>
        <taxon>Streptosporangiales</taxon>
        <taxon>Streptosporangiaceae</taxon>
        <taxon>Sphaerisporangium</taxon>
    </lineage>
</organism>
<feature type="transmembrane region" description="Helical" evidence="2">
    <location>
        <begin position="110"/>
        <end position="128"/>
    </location>
</feature>
<dbReference type="RefSeq" id="WP_344946592.1">
    <property type="nucleotide sequence ID" value="NZ_BAAAZR010000027.1"/>
</dbReference>
<name>A0ABP7IVM4_9ACTN</name>
<evidence type="ECO:0000256" key="1">
    <source>
        <dbReference type="SAM" id="MobiDB-lite"/>
    </source>
</evidence>
<keyword evidence="2" id="KW-1133">Transmembrane helix</keyword>
<evidence type="ECO:0000313" key="4">
    <source>
        <dbReference type="Proteomes" id="UP001500888"/>
    </source>
</evidence>
<sequence length="649" mass="70425">MTRLGQPSARKQATTEDDPATDGDLEHTPEDEAGSQDNTGDVAGDGAGDRGRADDASTDEAGARDRTGDASTDQADARDRTGDAPTDQAGGRDDEMAGDPAGRLRGPRRVATWVTTGLACLVVLFALIAPNDLNRFSLSAFLRIPVEGLVGVVLLLVLRASARRVVAVLAGVALGLLTVLKLLDMGFLKFVARPFDVVLDWVLLGPAWEFVRDAYGLGGAIGAVVLLVAVAAAMLILMPLSVLSLTRIAVRHRSTTMRTVAVLAVIVLVDILAGRPITPKVPLAKLAYARAQQVRAGLHDQEAFAAEAAVDAFRDTPGEKLLTGLRRKDVVLAFVESYGRDAVEDPEIAPPVRAVLDAEDRRLRAAGFASRSAFLTSPTFGGSSWQAQSTFLSGLWINNQPRYRNLVSSDRLTLPSAFRRANWRTVAVAPGIRRAWPEALFFGYERTYASWDLQYRGPRFSWALMPDQFTLAGFERLEHARKDRGPLMATIPLVSSHTPWTPIPKFLPWKDLGDGSVFTPIAAAGPSPKVWRSTAQLRADYGRSIEYSLSSLLSYIETYGDDDLVVVFLGDHQPNPTVTGPRAKWDVPITIVAHDQAVLDQISGWGWHDGLTPGPQAPVWRMDQFRDRFLTAFGSQPRPVPSPNSTTGR</sequence>
<dbReference type="Gene3D" id="3.40.720.10">
    <property type="entry name" value="Alkaline Phosphatase, subunit A"/>
    <property type="match status" value="1"/>
</dbReference>
<dbReference type="SUPFAM" id="SSF53649">
    <property type="entry name" value="Alkaline phosphatase-like"/>
    <property type="match status" value="1"/>
</dbReference>
<protein>
    <recommendedName>
        <fullName evidence="5">Sulfatase</fullName>
    </recommendedName>
</protein>
<reference evidence="4" key="1">
    <citation type="journal article" date="2019" name="Int. J. Syst. Evol. Microbiol.">
        <title>The Global Catalogue of Microorganisms (GCM) 10K type strain sequencing project: providing services to taxonomists for standard genome sequencing and annotation.</title>
        <authorList>
            <consortium name="The Broad Institute Genomics Platform"/>
            <consortium name="The Broad Institute Genome Sequencing Center for Infectious Disease"/>
            <person name="Wu L."/>
            <person name="Ma J."/>
        </authorList>
    </citation>
    <scope>NUCLEOTIDE SEQUENCE [LARGE SCALE GENOMIC DNA]</scope>
    <source>
        <strain evidence="4">JCM 16908</strain>
    </source>
</reference>
<evidence type="ECO:0000256" key="2">
    <source>
        <dbReference type="SAM" id="Phobius"/>
    </source>
</evidence>
<keyword evidence="2" id="KW-0472">Membrane</keyword>
<keyword evidence="2" id="KW-0812">Transmembrane</keyword>
<feature type="region of interest" description="Disordered" evidence="1">
    <location>
        <begin position="1"/>
        <end position="105"/>
    </location>
</feature>
<feature type="compositionally biased region" description="Basic and acidic residues" evidence="1">
    <location>
        <begin position="47"/>
        <end position="68"/>
    </location>
</feature>
<feature type="transmembrane region" description="Helical" evidence="2">
    <location>
        <begin position="140"/>
        <end position="158"/>
    </location>
</feature>
<accession>A0ABP7IVM4</accession>
<dbReference type="Proteomes" id="UP001500888">
    <property type="component" value="Unassembled WGS sequence"/>
</dbReference>
<gene>
    <name evidence="3" type="ORF">GCM10022226_56270</name>
</gene>
<keyword evidence="4" id="KW-1185">Reference proteome</keyword>
<evidence type="ECO:0000313" key="3">
    <source>
        <dbReference type="EMBL" id="GAA3828230.1"/>
    </source>
</evidence>
<dbReference type="InterPro" id="IPR017850">
    <property type="entry name" value="Alkaline_phosphatase_core_sf"/>
</dbReference>